<feature type="region of interest" description="Disordered" evidence="1">
    <location>
        <begin position="246"/>
        <end position="265"/>
    </location>
</feature>
<proteinExistence type="predicted"/>
<feature type="compositionally biased region" description="Low complexity" evidence="1">
    <location>
        <begin position="26"/>
        <end position="39"/>
    </location>
</feature>
<sequence length="265" mass="26034">MRLRPVSLASAVVAGLIAAPPSATAQNPGENPGENPGQPVGTATLSVNRVEQDSAGQSAPLPEGAPVLFQARLRTGPASANQDALADGTTLTLGPEAEVRLDSFVFDPDTNAGGATLTLVSGALRWASGSMAAGSYHLGTANAAIGIRGTSLVLARTPAGQTVAFVEDGAIALAGTEGPPVEVPAGQAGLVETDGRARLVGALSGPAAATVSGLYGALATLTPTAATLPAPLASALAARAETVRARARTTPAASDPADFGGDGRY</sequence>
<protein>
    <submittedName>
        <fullName evidence="4">FecR protein</fullName>
    </submittedName>
</protein>
<feature type="chain" id="PRO_5011478148" evidence="2">
    <location>
        <begin position="26"/>
        <end position="265"/>
    </location>
</feature>
<feature type="region of interest" description="Disordered" evidence="1">
    <location>
        <begin position="22"/>
        <end position="42"/>
    </location>
</feature>
<evidence type="ECO:0000313" key="5">
    <source>
        <dbReference type="Proteomes" id="UP000217076"/>
    </source>
</evidence>
<evidence type="ECO:0000313" key="4">
    <source>
        <dbReference type="EMBL" id="SDH06564.1"/>
    </source>
</evidence>
<dbReference type="EMBL" id="FNCV01000004">
    <property type="protein sequence ID" value="SDH06564.1"/>
    <property type="molecule type" value="Genomic_DNA"/>
</dbReference>
<feature type="domain" description="FecR protein" evidence="3">
    <location>
        <begin position="72"/>
        <end position="171"/>
    </location>
</feature>
<dbReference type="STRING" id="83401.SAMN05421742_10473"/>
<accession>A0A1G7ZD01</accession>
<dbReference type="InterPro" id="IPR006860">
    <property type="entry name" value="FecR"/>
</dbReference>
<dbReference type="Pfam" id="PF04773">
    <property type="entry name" value="FecR"/>
    <property type="match status" value="1"/>
</dbReference>
<evidence type="ECO:0000256" key="1">
    <source>
        <dbReference type="SAM" id="MobiDB-lite"/>
    </source>
</evidence>
<evidence type="ECO:0000256" key="2">
    <source>
        <dbReference type="SAM" id="SignalP"/>
    </source>
</evidence>
<name>A0A1G7ZD01_9PROT</name>
<keyword evidence="2" id="KW-0732">Signal</keyword>
<dbReference type="OrthoDB" id="6038785at2"/>
<dbReference type="Proteomes" id="UP000217076">
    <property type="component" value="Unassembled WGS sequence"/>
</dbReference>
<reference evidence="5" key="1">
    <citation type="submission" date="2016-10" db="EMBL/GenBank/DDBJ databases">
        <authorList>
            <person name="Varghese N."/>
            <person name="Submissions S."/>
        </authorList>
    </citation>
    <scope>NUCLEOTIDE SEQUENCE [LARGE SCALE GENOMIC DNA]</scope>
    <source>
        <strain evidence="5">930I</strain>
    </source>
</reference>
<organism evidence="4 5">
    <name type="scientific">Roseospirillum parvum</name>
    <dbReference type="NCBI Taxonomy" id="83401"/>
    <lineage>
        <taxon>Bacteria</taxon>
        <taxon>Pseudomonadati</taxon>
        <taxon>Pseudomonadota</taxon>
        <taxon>Alphaproteobacteria</taxon>
        <taxon>Rhodospirillales</taxon>
        <taxon>Rhodospirillaceae</taxon>
        <taxon>Roseospirillum</taxon>
    </lineage>
</organism>
<keyword evidence="5" id="KW-1185">Reference proteome</keyword>
<feature type="signal peptide" evidence="2">
    <location>
        <begin position="1"/>
        <end position="25"/>
    </location>
</feature>
<dbReference type="AlphaFoldDB" id="A0A1G7ZD01"/>
<evidence type="ECO:0000259" key="3">
    <source>
        <dbReference type="Pfam" id="PF04773"/>
    </source>
</evidence>
<gene>
    <name evidence="4" type="ORF">SAMN05421742_10473</name>
</gene>
<dbReference type="RefSeq" id="WP_092617698.1">
    <property type="nucleotide sequence ID" value="NZ_FNCV01000004.1"/>
</dbReference>